<dbReference type="Pfam" id="PF13385">
    <property type="entry name" value="Laminin_G_3"/>
    <property type="match status" value="1"/>
</dbReference>
<reference evidence="1 2" key="1">
    <citation type="journal article" date="2014" name="FEMS Microbiol. Lett.">
        <title>The genome of the Erwinia amylovora phage PhiEaH1 reveals greater diversity and broadens the applicability of phages for the treatment of fire blight.</title>
        <authorList>
            <person name="Meczker K."/>
            <person name="Domotor D."/>
            <person name="Vass J."/>
            <person name="Rakhely G."/>
            <person name="Schneider G."/>
            <person name="Kovacs T."/>
        </authorList>
    </citation>
    <scope>NUCLEOTIDE SEQUENCE [LARGE SCALE GENOMIC DNA]</scope>
</reference>
<evidence type="ECO:0000313" key="1">
    <source>
        <dbReference type="EMBL" id="AGX01920.1"/>
    </source>
</evidence>
<organism evidence="1 2">
    <name type="scientific">Erwinia phage PhiEaH1</name>
    <dbReference type="NCBI Taxonomy" id="1401669"/>
    <lineage>
        <taxon>Viruses</taxon>
        <taxon>Duplodnaviria</taxon>
        <taxon>Heunggongvirae</taxon>
        <taxon>Uroviricota</taxon>
        <taxon>Caudoviricetes</taxon>
        <taxon>Chimalliviridae</taxon>
        <taxon>Iapetusvirus</taxon>
        <taxon>Iapetusvirus EaH1</taxon>
    </lineage>
</organism>
<keyword evidence="2" id="KW-1185">Reference proteome</keyword>
<dbReference type="InterPro" id="IPR013320">
    <property type="entry name" value="ConA-like_dom_sf"/>
</dbReference>
<dbReference type="Gene3D" id="2.60.120.200">
    <property type="match status" value="1"/>
</dbReference>
<accession>W8D003</accession>
<dbReference type="EMBL" id="KF623294">
    <property type="protein sequence ID" value="AGX01920.1"/>
    <property type="molecule type" value="Genomic_DNA"/>
</dbReference>
<protein>
    <submittedName>
        <fullName evidence="1">Uncharacterized protein</fullName>
    </submittedName>
</protein>
<dbReference type="Proteomes" id="UP000204235">
    <property type="component" value="Segment"/>
</dbReference>
<evidence type="ECO:0000313" key="2">
    <source>
        <dbReference type="Proteomes" id="UP000204235"/>
    </source>
</evidence>
<sequence length="256" mass="27780">MIEALLMGRRKPSAAWALGTEMLAWDSSIFRDTGFVDYTGKTLKVTSVIPTAGAAVPPLLPSLGAESFQYGKGVEMGHGSVATPPGTIAPGFVTSAWTVDYWKRDLDVLSPVNKHQPLIPLIVYPDLTVNGYWTNRLQCTLGYANTARLVGIWNNQAAPRINGTKQNDAFYGTDWKHIAVMYSGGKVYFFCNGVLIDTLTYTILTPTGNQQVGIMSQSVANSPDVRGMVERYRLRAGALFPTTGFTADTATLYPSA</sequence>
<name>W8D003_9CAUD</name>
<dbReference type="SUPFAM" id="SSF49899">
    <property type="entry name" value="Concanavalin A-like lectins/glucanases"/>
    <property type="match status" value="1"/>
</dbReference>
<dbReference type="RefSeq" id="YP_009010251.1">
    <property type="nucleotide sequence ID" value="NC_023610.1"/>
</dbReference>
<dbReference type="GeneID" id="18501088"/>
<dbReference type="KEGG" id="vg:18501088"/>
<proteinExistence type="predicted"/>